<organism evidence="8 9">
    <name type="scientific">Paracidovorax wautersii</name>
    <dbReference type="NCBI Taxonomy" id="1177982"/>
    <lineage>
        <taxon>Bacteria</taxon>
        <taxon>Pseudomonadati</taxon>
        <taxon>Pseudomonadota</taxon>
        <taxon>Betaproteobacteria</taxon>
        <taxon>Burkholderiales</taxon>
        <taxon>Comamonadaceae</taxon>
        <taxon>Paracidovorax</taxon>
    </lineage>
</organism>
<dbReference type="Gene3D" id="3.40.50.720">
    <property type="entry name" value="NAD(P)-binding Rossmann-like Domain"/>
    <property type="match status" value="1"/>
</dbReference>
<evidence type="ECO:0000256" key="6">
    <source>
        <dbReference type="RuleBase" id="RU361277"/>
    </source>
</evidence>
<feature type="domain" description="Enoyl reductase (ER)" evidence="7">
    <location>
        <begin position="8"/>
        <end position="343"/>
    </location>
</feature>
<keyword evidence="5" id="KW-0560">Oxidoreductase</keyword>
<dbReference type="Pfam" id="PF00107">
    <property type="entry name" value="ADH_zinc_N"/>
    <property type="match status" value="1"/>
</dbReference>
<dbReference type="InterPro" id="IPR013154">
    <property type="entry name" value="ADH-like_N"/>
</dbReference>
<comment type="similarity">
    <text evidence="2 6">Belongs to the zinc-containing alcohol dehydrogenase family.</text>
</comment>
<evidence type="ECO:0000313" key="8">
    <source>
        <dbReference type="EMBL" id="KAF1023525.1"/>
    </source>
</evidence>
<evidence type="ECO:0000259" key="7">
    <source>
        <dbReference type="SMART" id="SM00829"/>
    </source>
</evidence>
<dbReference type="Gene3D" id="3.90.180.10">
    <property type="entry name" value="Medium-chain alcohol dehydrogenases, catalytic domain"/>
    <property type="match status" value="1"/>
</dbReference>
<dbReference type="PROSITE" id="PS00059">
    <property type="entry name" value="ADH_ZINC"/>
    <property type="match status" value="1"/>
</dbReference>
<dbReference type="Pfam" id="PF08240">
    <property type="entry name" value="ADH_N"/>
    <property type="match status" value="1"/>
</dbReference>
<gene>
    <name evidence="8" type="primary">idnD</name>
    <name evidence="8" type="ORF">GAK30_00476</name>
</gene>
<dbReference type="PANTHER" id="PTHR43161:SF9">
    <property type="entry name" value="SORBITOL DEHYDROGENASE"/>
    <property type="match status" value="1"/>
</dbReference>
<dbReference type="InterPro" id="IPR020843">
    <property type="entry name" value="ER"/>
</dbReference>
<dbReference type="SUPFAM" id="SSF50129">
    <property type="entry name" value="GroES-like"/>
    <property type="match status" value="1"/>
</dbReference>
<dbReference type="GO" id="GO:0016616">
    <property type="term" value="F:oxidoreductase activity, acting on the CH-OH group of donors, NAD or NADP as acceptor"/>
    <property type="evidence" value="ECO:0007669"/>
    <property type="project" value="UniProtKB-ARBA"/>
</dbReference>
<evidence type="ECO:0000256" key="3">
    <source>
        <dbReference type="ARBA" id="ARBA00022723"/>
    </source>
</evidence>
<evidence type="ECO:0000256" key="1">
    <source>
        <dbReference type="ARBA" id="ARBA00001947"/>
    </source>
</evidence>
<comment type="caution">
    <text evidence="8">The sequence shown here is derived from an EMBL/GenBank/DDBJ whole genome shotgun (WGS) entry which is preliminary data.</text>
</comment>
<keyword evidence="3 6" id="KW-0479">Metal-binding</keyword>
<proteinExistence type="inferred from homology"/>
<evidence type="ECO:0000256" key="4">
    <source>
        <dbReference type="ARBA" id="ARBA00022833"/>
    </source>
</evidence>
<comment type="cofactor">
    <cofactor evidence="1 6">
        <name>Zn(2+)</name>
        <dbReference type="ChEBI" id="CHEBI:29105"/>
    </cofactor>
</comment>
<evidence type="ECO:0000256" key="5">
    <source>
        <dbReference type="ARBA" id="ARBA00023002"/>
    </source>
</evidence>
<dbReference type="InterPro" id="IPR011032">
    <property type="entry name" value="GroES-like_sf"/>
</dbReference>
<protein>
    <submittedName>
        <fullName evidence="8">L-idonate 5-dehydrogenase (NAD(P)(+))</fullName>
    </submittedName>
</protein>
<dbReference type="InterPro" id="IPR036291">
    <property type="entry name" value="NAD(P)-bd_dom_sf"/>
</dbReference>
<keyword evidence="4 6" id="KW-0862">Zinc</keyword>
<dbReference type="InterPro" id="IPR013149">
    <property type="entry name" value="ADH-like_C"/>
</dbReference>
<sequence>MLNCEIHGAGDLRLVDAAPEPLGATQVRVAIKAVGICGSDLHYFRHGRVGDFVIRAPLTPGHEAAGQVLEVGTEVSHVRPGDRVALDPARTCGACRFCRLGARNHCENVHFFGSASRWPHMQGAMREQLVVEGFQCLPVPASLPYETAAFGEPLAVALHAVREAGSLLGQTVMVTGAGPIGALTLLAARLADASRLIAVDIEDHTLQVCRQLGATHTINSRRDPDALQAWTQGRGQVDASFEAAGSYAALATCIQATRPRGTVVQIGTLGGSSEGCPFNQVMVKSLAYQGSFRFVDEYAWAVDYLARGVVDIAPLLTAAIPAQQAHEAFALAGDRSRAMKVVVTF</sequence>
<dbReference type="GO" id="GO:0008270">
    <property type="term" value="F:zinc ion binding"/>
    <property type="evidence" value="ECO:0007669"/>
    <property type="project" value="InterPro"/>
</dbReference>
<evidence type="ECO:0000313" key="9">
    <source>
        <dbReference type="Proteomes" id="UP000461670"/>
    </source>
</evidence>
<dbReference type="AlphaFoldDB" id="A0A7V8FRX8"/>
<dbReference type="Proteomes" id="UP000461670">
    <property type="component" value="Unassembled WGS sequence"/>
</dbReference>
<dbReference type="InterPro" id="IPR002328">
    <property type="entry name" value="ADH_Zn_CS"/>
</dbReference>
<reference evidence="9" key="1">
    <citation type="journal article" date="2020" name="MBio">
        <title>Horizontal gene transfer to a defensive symbiont with a reduced genome amongst a multipartite beetle microbiome.</title>
        <authorList>
            <person name="Waterworth S.C."/>
            <person name="Florez L.V."/>
            <person name="Rees E.R."/>
            <person name="Hertweck C."/>
            <person name="Kaltenpoth M."/>
            <person name="Kwan J.C."/>
        </authorList>
    </citation>
    <scope>NUCLEOTIDE SEQUENCE [LARGE SCALE GENOMIC DNA]</scope>
</reference>
<dbReference type="EMBL" id="WNDQ01000004">
    <property type="protein sequence ID" value="KAF1023525.1"/>
    <property type="molecule type" value="Genomic_DNA"/>
</dbReference>
<name>A0A7V8FRX8_9BURK</name>
<dbReference type="SUPFAM" id="SSF51735">
    <property type="entry name" value="NAD(P)-binding Rossmann-fold domains"/>
    <property type="match status" value="1"/>
</dbReference>
<dbReference type="CDD" id="cd08232">
    <property type="entry name" value="idonate-5-DH"/>
    <property type="match status" value="1"/>
</dbReference>
<dbReference type="SMART" id="SM00829">
    <property type="entry name" value="PKS_ER"/>
    <property type="match status" value="1"/>
</dbReference>
<evidence type="ECO:0000256" key="2">
    <source>
        <dbReference type="ARBA" id="ARBA00008072"/>
    </source>
</evidence>
<accession>A0A7V8FRX8</accession>
<dbReference type="PANTHER" id="PTHR43161">
    <property type="entry name" value="SORBITOL DEHYDROGENASE"/>
    <property type="match status" value="1"/>
</dbReference>